<organism evidence="6 7">
    <name type="scientific">Epichloe bromicola</name>
    <dbReference type="NCBI Taxonomy" id="79588"/>
    <lineage>
        <taxon>Eukaryota</taxon>
        <taxon>Fungi</taxon>
        <taxon>Dikarya</taxon>
        <taxon>Ascomycota</taxon>
        <taxon>Pezizomycotina</taxon>
        <taxon>Sordariomycetes</taxon>
        <taxon>Hypocreomycetidae</taxon>
        <taxon>Hypocreales</taxon>
        <taxon>Clavicipitaceae</taxon>
        <taxon>Epichloe</taxon>
    </lineage>
</organism>
<evidence type="ECO:0000313" key="6">
    <source>
        <dbReference type="EMBL" id="GAB0133835.1"/>
    </source>
</evidence>
<dbReference type="InterPro" id="IPR000999">
    <property type="entry name" value="RNase_III_dom"/>
</dbReference>
<dbReference type="SUPFAM" id="SSF54768">
    <property type="entry name" value="dsRNA-binding domain-like"/>
    <property type="match status" value="1"/>
</dbReference>
<dbReference type="SUPFAM" id="SSF69065">
    <property type="entry name" value="RNase III domain-like"/>
    <property type="match status" value="1"/>
</dbReference>
<evidence type="ECO:0000256" key="2">
    <source>
        <dbReference type="ARBA" id="ARBA00022759"/>
    </source>
</evidence>
<keyword evidence="1" id="KW-0540">Nuclease</keyword>
<dbReference type="PANTHER" id="PTHR11207:SF0">
    <property type="entry name" value="RIBONUCLEASE 3"/>
    <property type="match status" value="1"/>
</dbReference>
<gene>
    <name evidence="6" type="primary">g2229</name>
    <name evidence="6" type="ORF">EsDP_00002229</name>
</gene>
<dbReference type="SMART" id="SM00358">
    <property type="entry name" value="DSRM"/>
    <property type="match status" value="1"/>
</dbReference>
<protein>
    <recommendedName>
        <fullName evidence="5">RNase III domain-containing protein</fullName>
    </recommendedName>
</protein>
<dbReference type="InterPro" id="IPR036389">
    <property type="entry name" value="RNase_III_sf"/>
</dbReference>
<keyword evidence="4" id="KW-0694">RNA-binding</keyword>
<accession>A0ABQ0CK77</accession>
<dbReference type="Proteomes" id="UP001562357">
    <property type="component" value="Unassembled WGS sequence"/>
</dbReference>
<dbReference type="PROSITE" id="PS50142">
    <property type="entry name" value="RNASE_3_2"/>
    <property type="match status" value="1"/>
</dbReference>
<dbReference type="SMART" id="SM00535">
    <property type="entry name" value="RIBOc"/>
    <property type="match status" value="1"/>
</dbReference>
<keyword evidence="3" id="KW-0378">Hydrolase</keyword>
<dbReference type="Pfam" id="PF00636">
    <property type="entry name" value="Ribonuclease_3"/>
    <property type="match status" value="1"/>
</dbReference>
<dbReference type="EMBL" id="BAAFGZ010000057">
    <property type="protein sequence ID" value="GAB0133835.1"/>
    <property type="molecule type" value="Genomic_DNA"/>
</dbReference>
<proteinExistence type="predicted"/>
<dbReference type="InterPro" id="IPR014720">
    <property type="entry name" value="dsRBD_dom"/>
</dbReference>
<evidence type="ECO:0000313" key="7">
    <source>
        <dbReference type="Proteomes" id="UP001562357"/>
    </source>
</evidence>
<name>A0ABQ0CK77_9HYPO</name>
<sequence length="276" mass="30849">MPPAVKPWRASEITASLPPLPKILDAELEQTVFRHPGLSTPGPSYERLEWLGDAYLELIASSLIFQTFHSTPSGKCSQLRELLICNKNLSKYFREYGLDAKAQLPPDVHKFRGQGRSNDKDMIKIHADMFEAYVAAAIMSDPENGMQSTTSWLRTLFGRTIETQIVQNEKETAREGDVQTFQLSAKDQLRADIGARGIQLRYEDRPGPSKDKHSGLPLFTVGVYLDGWGEKDKLLGWGTALGKKEAGQKAATKALENKKLIKLYKMKKEEAQKANG</sequence>
<evidence type="ECO:0000256" key="1">
    <source>
        <dbReference type="ARBA" id="ARBA00022722"/>
    </source>
</evidence>
<evidence type="ECO:0000256" key="4">
    <source>
        <dbReference type="ARBA" id="ARBA00022884"/>
    </source>
</evidence>
<dbReference type="CDD" id="cd00593">
    <property type="entry name" value="RIBOc"/>
    <property type="match status" value="1"/>
</dbReference>
<keyword evidence="7" id="KW-1185">Reference proteome</keyword>
<reference evidence="7" key="1">
    <citation type="submission" date="2024-06" db="EMBL/GenBank/DDBJ databases">
        <title>Draft Genome Sequences of Epichloe bromicola Strains Isolated from Elymus ciliaris.</title>
        <authorList>
            <consortium name="Epichloe bromicola genome sequencing consortium"/>
            <person name="Miura A."/>
            <person name="Imano S."/>
            <person name="Ashida A."/>
            <person name="Sato I."/>
            <person name="Chiba S."/>
            <person name="Tanaka A."/>
            <person name="Camagna M."/>
            <person name="Takemoto D."/>
        </authorList>
    </citation>
    <scope>NUCLEOTIDE SEQUENCE [LARGE SCALE GENOMIC DNA]</scope>
    <source>
        <strain evidence="7">DP</strain>
    </source>
</reference>
<feature type="domain" description="RNase III" evidence="5">
    <location>
        <begin position="10"/>
        <end position="142"/>
    </location>
</feature>
<comment type="caution">
    <text evidence="6">The sequence shown here is derived from an EMBL/GenBank/DDBJ whole genome shotgun (WGS) entry which is preliminary data.</text>
</comment>
<dbReference type="PANTHER" id="PTHR11207">
    <property type="entry name" value="RIBONUCLEASE III"/>
    <property type="match status" value="1"/>
</dbReference>
<evidence type="ECO:0000256" key="3">
    <source>
        <dbReference type="ARBA" id="ARBA00022801"/>
    </source>
</evidence>
<evidence type="ECO:0000259" key="5">
    <source>
        <dbReference type="PROSITE" id="PS50142"/>
    </source>
</evidence>
<dbReference type="PROSITE" id="PS00517">
    <property type="entry name" value="RNASE_3_1"/>
    <property type="match status" value="1"/>
</dbReference>
<keyword evidence="2" id="KW-0255">Endonuclease</keyword>
<dbReference type="Gene3D" id="3.30.160.20">
    <property type="match status" value="1"/>
</dbReference>
<dbReference type="Gene3D" id="1.10.1520.10">
    <property type="entry name" value="Ribonuclease III domain"/>
    <property type="match status" value="1"/>
</dbReference>